<comment type="caution">
    <text evidence="9">The sequence shown here is derived from an EMBL/GenBank/DDBJ whole genome shotgun (WGS) entry which is preliminary data.</text>
</comment>
<feature type="region of interest" description="Disordered" evidence="5">
    <location>
        <begin position="330"/>
        <end position="490"/>
    </location>
</feature>
<dbReference type="EMBL" id="CALNXK010000080">
    <property type="protein sequence ID" value="CAH3146961.1"/>
    <property type="molecule type" value="Genomic_DNA"/>
</dbReference>
<protein>
    <submittedName>
        <fullName evidence="9">Uncharacterized protein</fullName>
    </submittedName>
</protein>
<feature type="domain" description="WWE" evidence="7">
    <location>
        <begin position="1159"/>
        <end position="1246"/>
    </location>
</feature>
<dbReference type="SUPFAM" id="SSF56399">
    <property type="entry name" value="ADP-ribosylation"/>
    <property type="match status" value="1"/>
</dbReference>
<feature type="domain" description="C3H1-type" evidence="6">
    <location>
        <begin position="622"/>
        <end position="655"/>
    </location>
</feature>
<evidence type="ECO:0000259" key="6">
    <source>
        <dbReference type="PROSITE" id="PS50103"/>
    </source>
</evidence>
<dbReference type="Gene3D" id="3.90.228.10">
    <property type="match status" value="1"/>
</dbReference>
<feature type="region of interest" description="Disordered" evidence="5">
    <location>
        <begin position="1518"/>
        <end position="1538"/>
    </location>
</feature>
<reference evidence="9 10" key="1">
    <citation type="submission" date="2022-05" db="EMBL/GenBank/DDBJ databases">
        <authorList>
            <consortium name="Genoscope - CEA"/>
            <person name="William W."/>
        </authorList>
    </citation>
    <scope>NUCLEOTIDE SEQUENCE [LARGE SCALE GENOMIC DNA]</scope>
</reference>
<dbReference type="Gene3D" id="3.30.720.50">
    <property type="match status" value="1"/>
</dbReference>
<accession>A0ABN8PMG7</accession>
<feature type="compositionally biased region" description="Polar residues" evidence="5">
    <location>
        <begin position="1578"/>
        <end position="1590"/>
    </location>
</feature>
<dbReference type="PROSITE" id="PS50918">
    <property type="entry name" value="WWE"/>
    <property type="match status" value="1"/>
</dbReference>
<dbReference type="InterPro" id="IPR037197">
    <property type="entry name" value="WWE_dom_sf"/>
</dbReference>
<feature type="domain" description="PARP catalytic" evidence="8">
    <location>
        <begin position="1278"/>
        <end position="1489"/>
    </location>
</feature>
<dbReference type="SMART" id="SM00678">
    <property type="entry name" value="WWE"/>
    <property type="match status" value="1"/>
</dbReference>
<dbReference type="InterPro" id="IPR000571">
    <property type="entry name" value="Znf_CCCH"/>
</dbReference>
<dbReference type="PANTHER" id="PTHR45740">
    <property type="entry name" value="POLY [ADP-RIBOSE] POLYMERASE"/>
    <property type="match status" value="1"/>
</dbReference>
<feature type="compositionally biased region" description="Polar residues" evidence="5">
    <location>
        <begin position="330"/>
        <end position="350"/>
    </location>
</feature>
<feature type="compositionally biased region" description="Polar residues" evidence="5">
    <location>
        <begin position="1263"/>
        <end position="1288"/>
    </location>
</feature>
<dbReference type="SMART" id="SM00356">
    <property type="entry name" value="ZnF_C3H1"/>
    <property type="match status" value="7"/>
</dbReference>
<dbReference type="InterPro" id="IPR012317">
    <property type="entry name" value="Poly(ADP-ribose)pol_cat_dom"/>
</dbReference>
<sequence>MAADVLVEEVFNFICGNGGFVELSVLLNPSSPLGSTKSKVEAKNWLTSQDDPRLVVLKDFNGEIAGVRIDLRRKICRQYHDKGSCRSAQGKCKFWHICKGFIEENCHGKCNRLHNFFDPDNNEKMLKELGLAKYPNGTIKNIVAWSLPQVCELYTRGICTSDSCLYLHLCSQAVRSSACSCSLSHNLTDSHNMKILKQYDLVPHQSVSTDFVRCNILVPKKQRILHKAHDFLPSVCNAGENFSKEAMGVIQGTKKQSPEVSAPSRHETTKSPFNTKQSSYNNSEEFDAACSFQDRTEFEKKYCPSNLLQEKTTKSGAPICKQTDRINNLTSNAVSPSSESRLEFSNIQSGDDSDSSFDENKPANRNTKAVGCKNDKKNSVDAMKVGGLKQNPINMMKNELDGNDSMKWEQGSLIDNSKKDPNIDQSQKKKSRNSVTKEQQTKAKTQEVGRNAACMKVLSTQQPKSLDVSLDTKDSQRQHESNRASESANKERFVEAWLTSGDSVVESTLSCTDSHSLPTSQEVESGRQRKLSVSSSCSSVQDSRKFSPSKKAVFDCIVKEYNGTVPFDVISKRQDLFPNGCGDIAKWFRARSKESFLIREKEGIIYEVTAFCRKARFCFKEKCSQKDCQYFHVCREYIAGFCRRGIECQRNHCFQYDQDRKLISKHKLDGLTEEQLRNVFQLSTPQVCLDYNNGRCTNGLSCAQVHICKDFIKKRCDDEEDCGLRHESAFAEAHTTDVLQKYGMRVTGGNFNSVLRTLLVCQENISSGLKDPKGNITAKGVATKGSKGVQHMSSKVGVAASAPAQPAEVRVFECLCNEYDCSASFSVISKRTDLFPSEFKDVEAWFRSKKGSFLITEDDHGKVTQVDAFSTKARLCLSYNNSYYGECKRENCSYLHVCREYITDSCSNGATCPRNHHFQDERERALLSKIKLDKLTDEQLRKLVLSSTPQICVEYNNGLCDLAESCSKIHMCREHLKKCFRRGYGCDLLHEEAMNTEHTQAILERFQLGHHKSDLVKKIILVCDQREKSACSKEKTTGLLTGQVLVNKPVAPICPEFILSKCKNGSKCTGYHCFLPYHWQYSADAGEWKSFNEKDNEKLEKLYCDVTLEECSATGMQISFESNGFLFLDEMYDVDILLDNKLLITQKDFERFTQLRRLSTESDVNSSNPLATEWIWYWQDENGLWRMYDQDHNGKDLQESLEKAFLNMKNDFKFRIADQDYILSFNPSSDMSQTNVKYGTTKKVRRRPRKFVSKDDISQLKRSQNAVSIQQGRNARATNMPSHWSSMPPTRKYQRVPLSRLSDEFKEVEKLFKKSIKRSVLIVGIERVQNPFMWEKYQRKKENMAAARTGSTKARFVNERQLFHGTNPEIVEAICKQNFDWRLHGKNATVYGEGSYFALNSSYSDSYAKEDTKGSKFMFVAKVLVGSYTKGQSSYRRPPSKEPSNPASDLYDSCVDDRSFPTIFVVFDTDQFYPENIIEYSTPRGGHQQPAGPAARAPAPIPRRSPAAMGVAARAHYNAGSPSTSYQTTTSSSVGSRVQAPYSGVTSGIGGYTSTSSSTYNSSSANYYHSPIAGVSPYTSASSHYQSPPMASTTTSYAYSGASRNHSVSPSSSRSSSSSKDKPCLVM</sequence>
<evidence type="ECO:0000256" key="1">
    <source>
        <dbReference type="ARBA" id="ARBA00004123"/>
    </source>
</evidence>
<feature type="compositionally biased region" description="Polar residues" evidence="5">
    <location>
        <begin position="510"/>
        <end position="523"/>
    </location>
</feature>
<dbReference type="SUPFAM" id="SSF117839">
    <property type="entry name" value="WWE domain"/>
    <property type="match status" value="1"/>
</dbReference>
<evidence type="ECO:0000259" key="8">
    <source>
        <dbReference type="PROSITE" id="PS51059"/>
    </source>
</evidence>
<feature type="zinc finger region" description="C3H1-type" evidence="4">
    <location>
        <begin position="682"/>
        <end position="709"/>
    </location>
</feature>
<feature type="compositionally biased region" description="Basic and acidic residues" evidence="5">
    <location>
        <begin position="398"/>
        <end position="407"/>
    </location>
</feature>
<feature type="compositionally biased region" description="Polar residues" evidence="5">
    <location>
        <begin position="270"/>
        <end position="280"/>
    </location>
</feature>
<dbReference type="Proteomes" id="UP001159405">
    <property type="component" value="Unassembled WGS sequence"/>
</dbReference>
<keyword evidence="10" id="KW-1185">Reference proteome</keyword>
<feature type="zinc finger region" description="C3H1-type" evidence="4">
    <location>
        <begin position="870"/>
        <end position="899"/>
    </location>
</feature>
<evidence type="ECO:0000256" key="3">
    <source>
        <dbReference type="ARBA" id="ARBA00024347"/>
    </source>
</evidence>
<feature type="domain" description="C3H1-type" evidence="6">
    <location>
        <begin position="682"/>
        <end position="709"/>
    </location>
</feature>
<evidence type="ECO:0000256" key="2">
    <source>
        <dbReference type="ARBA" id="ARBA00023242"/>
    </source>
</evidence>
<dbReference type="InterPro" id="IPR051712">
    <property type="entry name" value="ARTD-AVP"/>
</dbReference>
<keyword evidence="4" id="KW-0863">Zinc-finger</keyword>
<dbReference type="InterPro" id="IPR004170">
    <property type="entry name" value="WWE_dom"/>
</dbReference>
<evidence type="ECO:0000259" key="7">
    <source>
        <dbReference type="PROSITE" id="PS50918"/>
    </source>
</evidence>
<dbReference type="Pfam" id="PF00644">
    <property type="entry name" value="PARP"/>
    <property type="match status" value="1"/>
</dbReference>
<proteinExistence type="inferred from homology"/>
<feature type="region of interest" description="Disordered" evidence="5">
    <location>
        <begin position="250"/>
        <end position="280"/>
    </location>
</feature>
<keyword evidence="4" id="KW-0862">Zinc</keyword>
<dbReference type="Gene3D" id="3.30.1370.210">
    <property type="match status" value="2"/>
</dbReference>
<feature type="zinc finger region" description="C3H1-type" evidence="4">
    <location>
        <begin position="1048"/>
        <end position="1075"/>
    </location>
</feature>
<dbReference type="InterPro" id="IPR018123">
    <property type="entry name" value="WWE-dom_subgr"/>
</dbReference>
<keyword evidence="4" id="KW-0479">Metal-binding</keyword>
<feature type="region of interest" description="Disordered" evidence="5">
    <location>
        <begin position="510"/>
        <end position="529"/>
    </location>
</feature>
<name>A0ABN8PMG7_9CNID</name>
<dbReference type="PANTHER" id="PTHR45740:SF4">
    <property type="entry name" value="PROTEIN MONO-ADP-RIBOSYLTRANSFERASE PARP11"/>
    <property type="match status" value="1"/>
</dbReference>
<evidence type="ECO:0000313" key="10">
    <source>
        <dbReference type="Proteomes" id="UP001159405"/>
    </source>
</evidence>
<feature type="compositionally biased region" description="Low complexity" evidence="5">
    <location>
        <begin position="1591"/>
        <end position="1618"/>
    </location>
</feature>
<feature type="zinc finger region" description="C3H1-type" evidence="4">
    <location>
        <begin position="70"/>
        <end position="99"/>
    </location>
</feature>
<gene>
    <name evidence="9" type="ORF">PLOB_00046029</name>
</gene>
<feature type="domain" description="C3H1-type" evidence="6">
    <location>
        <begin position="870"/>
        <end position="899"/>
    </location>
</feature>
<feature type="compositionally biased region" description="Low complexity" evidence="5">
    <location>
        <begin position="1521"/>
        <end position="1538"/>
    </location>
</feature>
<feature type="region of interest" description="Disordered" evidence="5">
    <location>
        <begin position="1578"/>
        <end position="1627"/>
    </location>
</feature>
<feature type="compositionally biased region" description="Basic and acidic residues" evidence="5">
    <location>
        <begin position="470"/>
        <end position="490"/>
    </location>
</feature>
<dbReference type="PROSITE" id="PS51059">
    <property type="entry name" value="PARP_CATALYTIC"/>
    <property type="match status" value="1"/>
</dbReference>
<feature type="domain" description="C3H1-type" evidence="6">
    <location>
        <begin position="70"/>
        <end position="99"/>
    </location>
</feature>
<evidence type="ECO:0000256" key="4">
    <source>
        <dbReference type="PROSITE-ProRule" id="PRU00723"/>
    </source>
</evidence>
<keyword evidence="2" id="KW-0539">Nucleus</keyword>
<feature type="region of interest" description="Disordered" evidence="5">
    <location>
        <begin position="1430"/>
        <end position="1450"/>
    </location>
</feature>
<feature type="region of interest" description="Disordered" evidence="5">
    <location>
        <begin position="1263"/>
        <end position="1290"/>
    </location>
</feature>
<evidence type="ECO:0000313" key="9">
    <source>
        <dbReference type="EMBL" id="CAH3146961.1"/>
    </source>
</evidence>
<feature type="zinc finger region" description="C3H1-type" evidence="4">
    <location>
        <begin position="622"/>
        <end position="655"/>
    </location>
</feature>
<feature type="domain" description="C3H1-type" evidence="6">
    <location>
        <begin position="1048"/>
        <end position="1075"/>
    </location>
</feature>
<organism evidence="9 10">
    <name type="scientific">Porites lobata</name>
    <dbReference type="NCBI Taxonomy" id="104759"/>
    <lineage>
        <taxon>Eukaryota</taxon>
        <taxon>Metazoa</taxon>
        <taxon>Cnidaria</taxon>
        <taxon>Anthozoa</taxon>
        <taxon>Hexacorallia</taxon>
        <taxon>Scleractinia</taxon>
        <taxon>Fungiina</taxon>
        <taxon>Poritidae</taxon>
        <taxon>Porites</taxon>
    </lineage>
</organism>
<dbReference type="PROSITE" id="PS50103">
    <property type="entry name" value="ZF_C3H1"/>
    <property type="match status" value="5"/>
</dbReference>
<comment type="similarity">
    <text evidence="3">Belongs to the ARTD/PARP family.</text>
</comment>
<dbReference type="Pfam" id="PF02825">
    <property type="entry name" value="WWE"/>
    <property type="match status" value="2"/>
</dbReference>
<comment type="subcellular location">
    <subcellularLocation>
        <location evidence="1">Nucleus</location>
    </subcellularLocation>
</comment>
<evidence type="ECO:0000256" key="5">
    <source>
        <dbReference type="SAM" id="MobiDB-lite"/>
    </source>
</evidence>
<dbReference type="CDD" id="cd01439">
    <property type="entry name" value="TCCD_inducible_PARP_like"/>
    <property type="match status" value="1"/>
</dbReference>